<dbReference type="GO" id="GO:0006935">
    <property type="term" value="P:chemotaxis"/>
    <property type="evidence" value="ECO:0007669"/>
    <property type="project" value="InterPro"/>
</dbReference>
<dbReference type="GO" id="GO:0007165">
    <property type="term" value="P:signal transduction"/>
    <property type="evidence" value="ECO:0007669"/>
    <property type="project" value="InterPro"/>
</dbReference>
<dbReference type="SMART" id="SM00260">
    <property type="entry name" value="CheW"/>
    <property type="match status" value="1"/>
</dbReference>
<dbReference type="Gene3D" id="2.30.30.40">
    <property type="entry name" value="SH3 Domains"/>
    <property type="match status" value="1"/>
</dbReference>
<protein>
    <recommendedName>
        <fullName evidence="1">CheW-like domain-containing protein</fullName>
    </recommendedName>
</protein>
<dbReference type="InterPro" id="IPR039315">
    <property type="entry name" value="CheW"/>
</dbReference>
<accession>A0A0C2RRB9</accession>
<name>A0A0C2RRB9_9BACL</name>
<dbReference type="RefSeq" id="WP_041090193.1">
    <property type="nucleotide sequence ID" value="NZ_JXRP01000019.1"/>
</dbReference>
<dbReference type="AlphaFoldDB" id="A0A0C2RRB9"/>
<dbReference type="PANTHER" id="PTHR22617">
    <property type="entry name" value="CHEMOTAXIS SENSOR HISTIDINE KINASE-RELATED"/>
    <property type="match status" value="1"/>
</dbReference>
<dbReference type="SUPFAM" id="SSF50341">
    <property type="entry name" value="CheW-like"/>
    <property type="match status" value="1"/>
</dbReference>
<sequence>MENSQKVVVFDSGNEEYAISIETVLSIEKNDTITPIPHLPSFMLGIINVRGELVPVLDFEEILYHRSSEDFEQAKILVLKTNQLSLAIRVKDAKEIIDIEPENLKQVGLVAYSNTTYFTAIAHLEDRLITMVDPAILVNSLDGMKEIQEYMNEVKKEQISI</sequence>
<dbReference type="PATRIC" id="fig|889306.3.peg.3283"/>
<dbReference type="GO" id="GO:0005829">
    <property type="term" value="C:cytosol"/>
    <property type="evidence" value="ECO:0007669"/>
    <property type="project" value="TreeGrafter"/>
</dbReference>
<dbReference type="EMBL" id="JXRP01000019">
    <property type="protein sequence ID" value="KIL44304.1"/>
    <property type="molecule type" value="Genomic_DNA"/>
</dbReference>
<dbReference type="InterPro" id="IPR036061">
    <property type="entry name" value="CheW-like_dom_sf"/>
</dbReference>
<comment type="caution">
    <text evidence="2">The sequence shown here is derived from an EMBL/GenBank/DDBJ whole genome shotgun (WGS) entry which is preliminary data.</text>
</comment>
<proteinExistence type="predicted"/>
<dbReference type="OrthoDB" id="9787997at2"/>
<dbReference type="PANTHER" id="PTHR22617:SF23">
    <property type="entry name" value="CHEMOTAXIS PROTEIN CHEW"/>
    <property type="match status" value="1"/>
</dbReference>
<evidence type="ECO:0000313" key="2">
    <source>
        <dbReference type="EMBL" id="KIL44304.1"/>
    </source>
</evidence>
<gene>
    <name evidence="2" type="ORF">KP78_32680</name>
</gene>
<dbReference type="Pfam" id="PF01584">
    <property type="entry name" value="CheW"/>
    <property type="match status" value="1"/>
</dbReference>
<evidence type="ECO:0000313" key="3">
    <source>
        <dbReference type="Proteomes" id="UP000031938"/>
    </source>
</evidence>
<dbReference type="PROSITE" id="PS50851">
    <property type="entry name" value="CHEW"/>
    <property type="match status" value="1"/>
</dbReference>
<feature type="domain" description="CheW-like" evidence="1">
    <location>
        <begin position="4"/>
        <end position="143"/>
    </location>
</feature>
<organism evidence="2 3">
    <name type="scientific">Jeotgalibacillus soli</name>
    <dbReference type="NCBI Taxonomy" id="889306"/>
    <lineage>
        <taxon>Bacteria</taxon>
        <taxon>Bacillati</taxon>
        <taxon>Bacillota</taxon>
        <taxon>Bacilli</taxon>
        <taxon>Bacillales</taxon>
        <taxon>Caryophanaceae</taxon>
        <taxon>Jeotgalibacillus</taxon>
    </lineage>
</organism>
<dbReference type="InterPro" id="IPR002545">
    <property type="entry name" value="CheW-lke_dom"/>
</dbReference>
<dbReference type="STRING" id="889306.KP78_32680"/>
<reference evidence="2 3" key="1">
    <citation type="submission" date="2015-01" db="EMBL/GenBank/DDBJ databases">
        <title>Genome sequencing of Jeotgalibacillus soli.</title>
        <authorList>
            <person name="Goh K.M."/>
            <person name="Chan K.-G."/>
            <person name="Yaakop A.S."/>
            <person name="Ee R."/>
            <person name="Gan H.M."/>
            <person name="Chan C.S."/>
        </authorList>
    </citation>
    <scope>NUCLEOTIDE SEQUENCE [LARGE SCALE GENOMIC DNA]</scope>
    <source>
        <strain evidence="2 3">P9</strain>
    </source>
</reference>
<dbReference type="Gene3D" id="2.40.50.180">
    <property type="entry name" value="CheA-289, Domain 4"/>
    <property type="match status" value="1"/>
</dbReference>
<keyword evidence="3" id="KW-1185">Reference proteome</keyword>
<dbReference type="Proteomes" id="UP000031938">
    <property type="component" value="Unassembled WGS sequence"/>
</dbReference>
<evidence type="ECO:0000259" key="1">
    <source>
        <dbReference type="PROSITE" id="PS50851"/>
    </source>
</evidence>